<protein>
    <recommendedName>
        <fullName evidence="8">ABC transmembrane type-1 domain-containing protein</fullName>
    </recommendedName>
</protein>
<dbReference type="EMBL" id="BARV01008233">
    <property type="protein sequence ID" value="GAI17393.1"/>
    <property type="molecule type" value="Genomic_DNA"/>
</dbReference>
<evidence type="ECO:0000313" key="9">
    <source>
        <dbReference type="EMBL" id="GAI17393.1"/>
    </source>
</evidence>
<keyword evidence="4 7" id="KW-0812">Transmembrane</keyword>
<feature type="transmembrane region" description="Helical" evidence="7">
    <location>
        <begin position="35"/>
        <end position="56"/>
    </location>
</feature>
<comment type="subcellular location">
    <subcellularLocation>
        <location evidence="1">Cell membrane</location>
        <topology evidence="1">Multi-pass membrane protein</topology>
    </subcellularLocation>
</comment>
<dbReference type="PANTHER" id="PTHR30193">
    <property type="entry name" value="ABC TRANSPORTER PERMEASE PROTEIN"/>
    <property type="match status" value="1"/>
</dbReference>
<dbReference type="InterPro" id="IPR051393">
    <property type="entry name" value="ABC_transporter_permease"/>
</dbReference>
<feature type="domain" description="ABC transmembrane type-1" evidence="8">
    <location>
        <begin position="31"/>
        <end position="244"/>
    </location>
</feature>
<dbReference type="PANTHER" id="PTHR30193:SF1">
    <property type="entry name" value="ABC TRANSPORTER PERMEASE PROTEIN YESP-RELATED"/>
    <property type="match status" value="1"/>
</dbReference>
<keyword evidence="5 7" id="KW-1133">Transmembrane helix</keyword>
<dbReference type="AlphaFoldDB" id="X1LE61"/>
<comment type="caution">
    <text evidence="9">The sequence shown here is derived from an EMBL/GenBank/DDBJ whole genome shotgun (WGS) entry which is preliminary data.</text>
</comment>
<dbReference type="Gene3D" id="1.10.3720.10">
    <property type="entry name" value="MetI-like"/>
    <property type="match status" value="1"/>
</dbReference>
<name>X1LE61_9ZZZZ</name>
<gene>
    <name evidence="9" type="ORF">S06H3_16616</name>
</gene>
<evidence type="ECO:0000259" key="8">
    <source>
        <dbReference type="PROSITE" id="PS50928"/>
    </source>
</evidence>
<dbReference type="GO" id="GO:0005886">
    <property type="term" value="C:plasma membrane"/>
    <property type="evidence" value="ECO:0007669"/>
    <property type="project" value="UniProtKB-SubCell"/>
</dbReference>
<dbReference type="PROSITE" id="PS50928">
    <property type="entry name" value="ABC_TM1"/>
    <property type="match status" value="1"/>
</dbReference>
<dbReference type="GO" id="GO:0055085">
    <property type="term" value="P:transmembrane transport"/>
    <property type="evidence" value="ECO:0007669"/>
    <property type="project" value="InterPro"/>
</dbReference>
<evidence type="ECO:0000256" key="2">
    <source>
        <dbReference type="ARBA" id="ARBA00022448"/>
    </source>
</evidence>
<dbReference type="Pfam" id="PF00528">
    <property type="entry name" value="BPD_transp_1"/>
    <property type="match status" value="1"/>
</dbReference>
<keyword evidence="3" id="KW-1003">Cell membrane</keyword>
<organism evidence="9">
    <name type="scientific">marine sediment metagenome</name>
    <dbReference type="NCBI Taxonomy" id="412755"/>
    <lineage>
        <taxon>unclassified sequences</taxon>
        <taxon>metagenomes</taxon>
        <taxon>ecological metagenomes</taxon>
    </lineage>
</organism>
<keyword evidence="6 7" id="KW-0472">Membrane</keyword>
<feature type="transmembrane region" description="Helical" evidence="7">
    <location>
        <begin position="223"/>
        <end position="243"/>
    </location>
</feature>
<evidence type="ECO:0000256" key="6">
    <source>
        <dbReference type="ARBA" id="ARBA00023136"/>
    </source>
</evidence>
<dbReference type="InterPro" id="IPR035906">
    <property type="entry name" value="MetI-like_sf"/>
</dbReference>
<accession>X1LE61</accession>
<reference evidence="9" key="1">
    <citation type="journal article" date="2014" name="Front. Microbiol.">
        <title>High frequency of phylogenetically diverse reductive dehalogenase-homologous genes in deep subseafloor sedimentary metagenomes.</title>
        <authorList>
            <person name="Kawai M."/>
            <person name="Futagami T."/>
            <person name="Toyoda A."/>
            <person name="Takaki Y."/>
            <person name="Nishi S."/>
            <person name="Hori S."/>
            <person name="Arai W."/>
            <person name="Tsubouchi T."/>
            <person name="Morono Y."/>
            <person name="Uchiyama I."/>
            <person name="Ito T."/>
            <person name="Fujiyama A."/>
            <person name="Inagaki F."/>
            <person name="Takami H."/>
        </authorList>
    </citation>
    <scope>NUCLEOTIDE SEQUENCE</scope>
    <source>
        <strain evidence="9">Expedition CK06-06</strain>
    </source>
</reference>
<evidence type="ECO:0000256" key="5">
    <source>
        <dbReference type="ARBA" id="ARBA00022989"/>
    </source>
</evidence>
<feature type="transmembrane region" description="Helical" evidence="7">
    <location>
        <begin position="68"/>
        <end position="88"/>
    </location>
</feature>
<feature type="transmembrane region" description="Helical" evidence="7">
    <location>
        <begin position="116"/>
        <end position="142"/>
    </location>
</feature>
<dbReference type="SUPFAM" id="SSF161098">
    <property type="entry name" value="MetI-like"/>
    <property type="match status" value="1"/>
</dbReference>
<evidence type="ECO:0000256" key="3">
    <source>
        <dbReference type="ARBA" id="ARBA00022475"/>
    </source>
</evidence>
<evidence type="ECO:0000256" key="7">
    <source>
        <dbReference type="SAM" id="Phobius"/>
    </source>
</evidence>
<keyword evidence="2" id="KW-0813">Transport</keyword>
<feature type="transmembrane region" description="Helical" evidence="7">
    <location>
        <begin position="163"/>
        <end position="185"/>
    </location>
</feature>
<feature type="non-terminal residue" evidence="9">
    <location>
        <position position="1"/>
    </location>
</feature>
<evidence type="ECO:0000256" key="4">
    <source>
        <dbReference type="ARBA" id="ARBA00022692"/>
    </source>
</evidence>
<dbReference type="CDD" id="cd06261">
    <property type="entry name" value="TM_PBP2"/>
    <property type="match status" value="1"/>
</dbReference>
<evidence type="ECO:0000256" key="1">
    <source>
        <dbReference type="ARBA" id="ARBA00004651"/>
    </source>
</evidence>
<sequence length="259" mass="29160">TKYTILDPLEFLGMKNYLKVFTNDKLFYGSVVRTFYYALVSVPLGLLGSLFAAVLLNQKIKLRALFRTLFYLPSLTPTVAMTILWLWILQPQVGLINFLLWKIGIQGPPWFGSTEWAIPSLILMGLWSGIGGGRMIIFLAALQGVPKELYEAAEIDGANSLQKFIHVTFPMVSPAFLFCLVLGIIGSLKVFETAFIATEGGPARATWFLALHIYFNSFRYMHFGYASALAWVFFTIVLLLTGLQLKMSGHWVYYEGEVK</sequence>
<proteinExistence type="predicted"/>
<dbReference type="InterPro" id="IPR000515">
    <property type="entry name" value="MetI-like"/>
</dbReference>